<dbReference type="Proteomes" id="UP000539350">
    <property type="component" value="Unassembled WGS sequence"/>
</dbReference>
<accession>A0A7W2TWM7</accession>
<dbReference type="EMBL" id="JACFXU010000014">
    <property type="protein sequence ID" value="MBA6413282.1"/>
    <property type="molecule type" value="Genomic_DNA"/>
</dbReference>
<feature type="compositionally biased region" description="Polar residues" evidence="1">
    <location>
        <begin position="1"/>
        <end position="10"/>
    </location>
</feature>
<comment type="caution">
    <text evidence="3">The sequence shown here is derived from an EMBL/GenBank/DDBJ whole genome shotgun (WGS) entry which is preliminary data.</text>
</comment>
<dbReference type="InterPro" id="IPR007470">
    <property type="entry name" value="HemX"/>
</dbReference>
<gene>
    <name evidence="3" type="ORF">H2508_09190</name>
</gene>
<feature type="region of interest" description="Disordered" evidence="1">
    <location>
        <begin position="1"/>
        <end position="35"/>
    </location>
</feature>
<dbReference type="RefSeq" id="WP_182172212.1">
    <property type="nucleotide sequence ID" value="NZ_JACFXU010000014.1"/>
</dbReference>
<dbReference type="PANTHER" id="PTHR38043:SF1">
    <property type="entry name" value="PROTEIN HEMX"/>
    <property type="match status" value="1"/>
</dbReference>
<evidence type="ECO:0000256" key="1">
    <source>
        <dbReference type="SAM" id="MobiDB-lite"/>
    </source>
</evidence>
<evidence type="ECO:0000256" key="2">
    <source>
        <dbReference type="SAM" id="Phobius"/>
    </source>
</evidence>
<dbReference type="Pfam" id="PF04375">
    <property type="entry name" value="HemX"/>
    <property type="match status" value="1"/>
</dbReference>
<keyword evidence="2" id="KW-0812">Transmembrane</keyword>
<dbReference type="GO" id="GO:0032259">
    <property type="term" value="P:methylation"/>
    <property type="evidence" value="ECO:0007669"/>
    <property type="project" value="UniProtKB-KW"/>
</dbReference>
<keyword evidence="2" id="KW-0472">Membrane</keyword>
<protein>
    <submittedName>
        <fullName evidence="3">Uroporphyrinogen-III C-methyltransferase</fullName>
    </submittedName>
</protein>
<feature type="transmembrane region" description="Helical" evidence="2">
    <location>
        <begin position="55"/>
        <end position="77"/>
    </location>
</feature>
<proteinExistence type="predicted"/>
<dbReference type="AlphaFoldDB" id="A0A7W2TWM7"/>
<dbReference type="GO" id="GO:0008168">
    <property type="term" value="F:methyltransferase activity"/>
    <property type="evidence" value="ECO:0007669"/>
    <property type="project" value="UniProtKB-KW"/>
</dbReference>
<keyword evidence="3" id="KW-0808">Transferase</keyword>
<name>A0A7W2TWM7_9GAMM</name>
<keyword evidence="3" id="KW-0489">Methyltransferase</keyword>
<dbReference type="PANTHER" id="PTHR38043">
    <property type="entry name" value="PROTEIN HEMX"/>
    <property type="match status" value="1"/>
</dbReference>
<evidence type="ECO:0000313" key="3">
    <source>
        <dbReference type="EMBL" id="MBA6413282.1"/>
    </source>
</evidence>
<evidence type="ECO:0000313" key="4">
    <source>
        <dbReference type="Proteomes" id="UP000539350"/>
    </source>
</evidence>
<sequence>MSDQENSTTPPEKPSGEGAAETQDGSTAKLSAKATEADNNNFEQQLSSPSQRRGFPLLATLALLLVIALAAALWWVLKEAQHRETALLNRMELLEAVTEREVLDATEQQAALRSMGANLEKNIQADLERGLSSLAPRIEQQSTRLQGLATSLQTLEQKVAGHGEELSRFSTSDREGWQVAEVEYLLRLANQRLIMTGDAVSAQALMRSADTILRQLEDTTFYPVRRAIASDLSALRGVPRIDTEGLYLRLSALSEAALELSIFELPEAEQRLQPAAAENWRDRLHQGYEAALEKISDYVIIRRRETPMEVLMDPQWEGLVRQNLRMLLEQAQVALLSSNSRLYRESLERSRHWVSQFSESDAQAAKAMDEELLSLAAETIEVSLPDISRSLNALSQAVDVRAQRAQEKGE</sequence>
<keyword evidence="2" id="KW-1133">Transmembrane helix</keyword>
<organism evidence="3 4">
    <name type="scientific">Sediminihaliea albiluteola</name>
    <dbReference type="NCBI Taxonomy" id="2758564"/>
    <lineage>
        <taxon>Bacteria</taxon>
        <taxon>Pseudomonadati</taxon>
        <taxon>Pseudomonadota</taxon>
        <taxon>Gammaproteobacteria</taxon>
        <taxon>Cellvibrionales</taxon>
        <taxon>Halieaceae</taxon>
        <taxon>Sediminihaliea</taxon>
    </lineage>
</organism>
<reference evidence="3 4" key="1">
    <citation type="submission" date="2020-07" db="EMBL/GenBank/DDBJ databases">
        <title>Halieaceae bacterium, F7430, whole genome shotgun sequencing project.</title>
        <authorList>
            <person name="Jiang S."/>
            <person name="Liu Z.W."/>
            <person name="Du Z.J."/>
        </authorList>
    </citation>
    <scope>NUCLEOTIDE SEQUENCE [LARGE SCALE GENOMIC DNA]</scope>
    <source>
        <strain evidence="3 4">F7430</strain>
    </source>
</reference>
<keyword evidence="4" id="KW-1185">Reference proteome</keyword>